<dbReference type="EMBL" id="CP081303">
    <property type="protein sequence ID" value="QZE13548.1"/>
    <property type="molecule type" value="Genomic_DNA"/>
</dbReference>
<keyword evidence="2" id="KW-1185">Reference proteome</keyword>
<proteinExistence type="predicted"/>
<gene>
    <name evidence="1" type="ORF">K4L44_13325</name>
</gene>
<name>A0AC61NDD6_9BACT</name>
<sequence>MNNLQQRILTGILFVCTLVGSIAIGKWTFFALFILISYLATNEFYHLAYRAKARPNRKIGIATSIYIFISFFLIASGLVPSKVTLGIIPLIVGLFVYELYRDSKVPFLNLAFTILGLVYVTTPLALFNFFVFPPSVTGTPVYSPHLLMGIFIFVWINDSGAYLVGSRFGRHKLFERISPKKTWEGSIGGGVLTMSAAVVMSRIFPQYGLIDMVVVALITVIAGTLGDLVESMFKRSIEVKDSGSFFPGHGGLLDRFDSIILAAPMVYFYFRLIS</sequence>
<evidence type="ECO:0000313" key="1">
    <source>
        <dbReference type="EMBL" id="QZE13548.1"/>
    </source>
</evidence>
<dbReference type="Proteomes" id="UP000826212">
    <property type="component" value="Chromosome"/>
</dbReference>
<protein>
    <submittedName>
        <fullName evidence="1">Phosphatidate cytidylyltransferase</fullName>
    </submittedName>
</protein>
<accession>A0AC61NDD6</accession>
<reference evidence="1" key="1">
    <citation type="submission" date="2021-08" db="EMBL/GenBank/DDBJ databases">
        <title>Novel anaerobic bacterium isolated from sea squirt in East Sea, Republic of Korea.</title>
        <authorList>
            <person name="Nguyen T.H."/>
            <person name="Li Z."/>
            <person name="Lee Y.-J."/>
            <person name="Ko J."/>
            <person name="Kim S.-G."/>
        </authorList>
    </citation>
    <scope>NUCLEOTIDE SEQUENCE</scope>
    <source>
        <strain evidence="1">KCTC 25031</strain>
    </source>
</reference>
<organism evidence="1 2">
    <name type="scientific">Halosquirtibacter laminarini</name>
    <dbReference type="NCBI Taxonomy" id="3374600"/>
    <lineage>
        <taxon>Bacteria</taxon>
        <taxon>Pseudomonadati</taxon>
        <taxon>Bacteroidota</taxon>
        <taxon>Bacteroidia</taxon>
        <taxon>Marinilabiliales</taxon>
        <taxon>Prolixibacteraceae</taxon>
        <taxon>Halosquirtibacter</taxon>
    </lineage>
</organism>
<keyword evidence="1" id="KW-0808">Transferase</keyword>
<keyword evidence="1" id="KW-0548">Nucleotidyltransferase</keyword>
<evidence type="ECO:0000313" key="2">
    <source>
        <dbReference type="Proteomes" id="UP000826212"/>
    </source>
</evidence>